<feature type="binding site" evidence="3">
    <location>
        <position position="79"/>
    </location>
    <ligand>
        <name>Cu cation</name>
        <dbReference type="ChEBI" id="CHEBI:23378"/>
    </ligand>
</feature>
<feature type="domain" description="Thioredoxin" evidence="7">
    <location>
        <begin position="35"/>
        <end position="203"/>
    </location>
</feature>
<keyword evidence="5" id="KW-0812">Transmembrane</keyword>
<evidence type="ECO:0000256" key="5">
    <source>
        <dbReference type="SAM" id="Phobius"/>
    </source>
</evidence>
<feature type="chain" id="PRO_5009253366" evidence="6">
    <location>
        <begin position="20"/>
        <end position="259"/>
    </location>
</feature>
<accession>A0A1H1LDF0</accession>
<dbReference type="PANTHER" id="PTHR12151:SF8">
    <property type="entry name" value="THIOREDOXIN DOMAIN-CONTAINING PROTEIN"/>
    <property type="match status" value="1"/>
</dbReference>
<dbReference type="SUPFAM" id="SSF52833">
    <property type="entry name" value="Thioredoxin-like"/>
    <property type="match status" value="1"/>
</dbReference>
<keyword evidence="3" id="KW-0479">Metal-binding</keyword>
<dbReference type="CDD" id="cd02968">
    <property type="entry name" value="SCO"/>
    <property type="match status" value="1"/>
</dbReference>
<keyword evidence="9" id="KW-1185">Reference proteome</keyword>
<dbReference type="RefSeq" id="WP_090271617.1">
    <property type="nucleotide sequence ID" value="NZ_LT629748.1"/>
</dbReference>
<evidence type="ECO:0000256" key="6">
    <source>
        <dbReference type="SAM" id="SignalP"/>
    </source>
</evidence>
<feature type="transmembrane region" description="Helical" evidence="5">
    <location>
        <begin position="229"/>
        <end position="250"/>
    </location>
</feature>
<dbReference type="AlphaFoldDB" id="A0A1H1LDF0"/>
<protein>
    <submittedName>
        <fullName evidence="8">Protein SCO1/2</fullName>
    </submittedName>
</protein>
<keyword evidence="2 3" id="KW-0186">Copper</keyword>
<evidence type="ECO:0000256" key="2">
    <source>
        <dbReference type="ARBA" id="ARBA00023008"/>
    </source>
</evidence>
<proteinExistence type="inferred from homology"/>
<dbReference type="Proteomes" id="UP000243426">
    <property type="component" value="Chromosome I"/>
</dbReference>
<reference evidence="9" key="1">
    <citation type="submission" date="2016-10" db="EMBL/GenBank/DDBJ databases">
        <authorList>
            <person name="Varghese N."/>
            <person name="Submissions S."/>
        </authorList>
    </citation>
    <scope>NUCLEOTIDE SEQUENCE [LARGE SCALE GENOMIC DNA]</scope>
    <source>
        <strain evidence="9">2SM5</strain>
    </source>
</reference>
<dbReference type="Gene3D" id="3.40.30.10">
    <property type="entry name" value="Glutaredoxin"/>
    <property type="match status" value="1"/>
</dbReference>
<dbReference type="InterPro" id="IPR036249">
    <property type="entry name" value="Thioredoxin-like_sf"/>
</dbReference>
<evidence type="ECO:0000313" key="8">
    <source>
        <dbReference type="EMBL" id="SDR72370.1"/>
    </source>
</evidence>
<keyword evidence="4" id="KW-1015">Disulfide bond</keyword>
<dbReference type="InterPro" id="IPR013766">
    <property type="entry name" value="Thioredoxin_domain"/>
</dbReference>
<evidence type="ECO:0000256" key="1">
    <source>
        <dbReference type="ARBA" id="ARBA00010996"/>
    </source>
</evidence>
<dbReference type="STRING" id="797277.SAMN05216198_0194"/>
<sequence>MSRWLLACLLVLMTGLAGATTPSSEQTLRAVAFEQKVGDPLPPGLSFTNQRGERVELDSLASDKPMLLVLAWLECPNLCSMILDNLALAVGKLPFGSGTFDVVTVSIDPREAPTNSRKAIHRLGQKYGSGVENWTFLTGEEQSIKLLADAVGYRYAYDPERDSFAHPAGYVVVAPGGMINRYIFNTEPSAPDLKLALLEAANGKLGSPVDQIVLRCYRFDADSGRYNLAVMRIIQVVSLIFILGLVALVWRMRRRNGGD</sequence>
<keyword evidence="5" id="KW-1133">Transmembrane helix</keyword>
<evidence type="ECO:0000256" key="4">
    <source>
        <dbReference type="PIRSR" id="PIRSR603782-2"/>
    </source>
</evidence>
<keyword evidence="5" id="KW-0472">Membrane</keyword>
<dbReference type="PANTHER" id="PTHR12151">
    <property type="entry name" value="ELECTRON TRANSPORT PROTIN SCO1/SENC FAMILY MEMBER"/>
    <property type="match status" value="1"/>
</dbReference>
<dbReference type="PROSITE" id="PS51352">
    <property type="entry name" value="THIOREDOXIN_2"/>
    <property type="match status" value="1"/>
</dbReference>
<feature type="signal peptide" evidence="6">
    <location>
        <begin position="1"/>
        <end position="19"/>
    </location>
</feature>
<dbReference type="InterPro" id="IPR003782">
    <property type="entry name" value="SCO1/SenC"/>
</dbReference>
<evidence type="ECO:0000259" key="7">
    <source>
        <dbReference type="PROSITE" id="PS51352"/>
    </source>
</evidence>
<feature type="disulfide bond" description="Redox-active" evidence="4">
    <location>
        <begin position="75"/>
        <end position="79"/>
    </location>
</feature>
<dbReference type="EMBL" id="LT629748">
    <property type="protein sequence ID" value="SDR72370.1"/>
    <property type="molecule type" value="Genomic_DNA"/>
</dbReference>
<dbReference type="Pfam" id="PF02630">
    <property type="entry name" value="SCO1-SenC"/>
    <property type="match status" value="1"/>
</dbReference>
<feature type="binding site" evidence="3">
    <location>
        <position position="75"/>
    </location>
    <ligand>
        <name>Cu cation</name>
        <dbReference type="ChEBI" id="CHEBI:23378"/>
    </ligand>
</feature>
<evidence type="ECO:0000256" key="3">
    <source>
        <dbReference type="PIRSR" id="PIRSR603782-1"/>
    </source>
</evidence>
<gene>
    <name evidence="8" type="ORF">SAMN05216198_0194</name>
</gene>
<dbReference type="GO" id="GO:0046872">
    <property type="term" value="F:metal ion binding"/>
    <property type="evidence" value="ECO:0007669"/>
    <property type="project" value="UniProtKB-KW"/>
</dbReference>
<name>A0A1H1LDF0_9GAMM</name>
<organism evidence="8 9">
    <name type="scientific">Halopseudomonas litoralis</name>
    <dbReference type="NCBI Taxonomy" id="797277"/>
    <lineage>
        <taxon>Bacteria</taxon>
        <taxon>Pseudomonadati</taxon>
        <taxon>Pseudomonadota</taxon>
        <taxon>Gammaproteobacteria</taxon>
        <taxon>Pseudomonadales</taxon>
        <taxon>Pseudomonadaceae</taxon>
        <taxon>Halopseudomonas</taxon>
    </lineage>
</organism>
<keyword evidence="6" id="KW-0732">Signal</keyword>
<dbReference type="OrthoDB" id="5567697at2"/>
<comment type="similarity">
    <text evidence="1">Belongs to the SCO1/2 family.</text>
</comment>
<evidence type="ECO:0000313" key="9">
    <source>
        <dbReference type="Proteomes" id="UP000243426"/>
    </source>
</evidence>